<feature type="transmembrane region" description="Helical" evidence="17">
    <location>
        <begin position="878"/>
        <end position="898"/>
    </location>
</feature>
<dbReference type="FunFam" id="3.40.1110.10:FF:000011">
    <property type="entry name" value="Calcium-transporting ATPase"/>
    <property type="match status" value="1"/>
</dbReference>
<keyword evidence="3 17" id="KW-0813">Transport</keyword>
<evidence type="ECO:0000256" key="2">
    <source>
        <dbReference type="ARBA" id="ARBA00006124"/>
    </source>
</evidence>
<feature type="transmembrane region" description="Helical" evidence="17">
    <location>
        <begin position="356"/>
        <end position="377"/>
    </location>
</feature>
<dbReference type="InterPro" id="IPR008250">
    <property type="entry name" value="ATPase_P-typ_transduc_dom_A_sf"/>
</dbReference>
<keyword evidence="23" id="KW-1185">Reference proteome</keyword>
<feature type="domain" description="Calcium-transporting P-type ATPase N-terminal autoinhibitory" evidence="21">
    <location>
        <begin position="5"/>
        <end position="50"/>
    </location>
</feature>
<evidence type="ECO:0000256" key="9">
    <source>
        <dbReference type="ARBA" id="ARBA00022840"/>
    </source>
</evidence>
<dbReference type="GO" id="GO:0016887">
    <property type="term" value="F:ATP hydrolysis activity"/>
    <property type="evidence" value="ECO:0007669"/>
    <property type="project" value="InterPro"/>
</dbReference>
<keyword evidence="12" id="KW-1278">Translocase</keyword>
<keyword evidence="11" id="KW-0112">Calmodulin-binding</keyword>
<evidence type="ECO:0000313" key="22">
    <source>
        <dbReference type="EMBL" id="GJN30624.1"/>
    </source>
</evidence>
<keyword evidence="15 17" id="KW-0472">Membrane</keyword>
<dbReference type="InterPro" id="IPR001757">
    <property type="entry name" value="P_typ_ATPase"/>
</dbReference>
<dbReference type="GO" id="GO:0046872">
    <property type="term" value="F:metal ion binding"/>
    <property type="evidence" value="ECO:0007669"/>
    <property type="project" value="UniProtKB-KW"/>
</dbReference>
<keyword evidence="9 17" id="KW-0067">ATP-binding</keyword>
<dbReference type="PRINTS" id="PR00120">
    <property type="entry name" value="HATPASE"/>
</dbReference>
<dbReference type="InterPro" id="IPR004014">
    <property type="entry name" value="ATPase_P-typ_cation-transptr_N"/>
</dbReference>
<feature type="transmembrane region" description="Helical" evidence="17">
    <location>
        <begin position="174"/>
        <end position="192"/>
    </location>
</feature>
<dbReference type="InterPro" id="IPR036412">
    <property type="entry name" value="HAD-like_sf"/>
</dbReference>
<feature type="transmembrane region" description="Helical" evidence="17">
    <location>
        <begin position="204"/>
        <end position="222"/>
    </location>
</feature>
<dbReference type="SFLD" id="SFLDF00027">
    <property type="entry name" value="p-type_atpase"/>
    <property type="match status" value="1"/>
</dbReference>
<dbReference type="Gene3D" id="3.40.1110.10">
    <property type="entry name" value="Calcium-transporting ATPase, cytoplasmic domain N"/>
    <property type="match status" value="1"/>
</dbReference>
<dbReference type="EMBL" id="BQKI01000082">
    <property type="protein sequence ID" value="GJN30624.1"/>
    <property type="molecule type" value="Genomic_DNA"/>
</dbReference>
<evidence type="ECO:0000256" key="13">
    <source>
        <dbReference type="ARBA" id="ARBA00022989"/>
    </source>
</evidence>
<dbReference type="NCBIfam" id="TIGR01494">
    <property type="entry name" value="ATPase_P-type"/>
    <property type="match status" value="3"/>
</dbReference>
<feature type="domain" description="Cation-transporting P-type ATPase C-terminal" evidence="19">
    <location>
        <begin position="833"/>
        <end position="931"/>
    </location>
</feature>
<evidence type="ECO:0000256" key="6">
    <source>
        <dbReference type="ARBA" id="ARBA00022723"/>
    </source>
</evidence>
<keyword evidence="13 17" id="KW-1133">Transmembrane helix</keyword>
<keyword evidence="7 17" id="KW-0547">Nucleotide-binding</keyword>
<dbReference type="PANTHER" id="PTHR24093:SF474">
    <property type="entry name" value="CALCIUM-TRANSPORTING ATPASE 2, PLASMA MEMBRANE-TYPE"/>
    <property type="match status" value="1"/>
</dbReference>
<keyword evidence="4 17" id="KW-0109">Calcium transport</keyword>
<evidence type="ECO:0000256" key="12">
    <source>
        <dbReference type="ARBA" id="ARBA00022967"/>
    </source>
</evidence>
<dbReference type="InterPro" id="IPR059000">
    <property type="entry name" value="ATPase_P-type_domA"/>
</dbReference>
<dbReference type="PANTHER" id="PTHR24093">
    <property type="entry name" value="CATION TRANSPORTING ATPASE"/>
    <property type="match status" value="1"/>
</dbReference>
<dbReference type="Pfam" id="PF00122">
    <property type="entry name" value="E1-E2_ATPase"/>
    <property type="match status" value="1"/>
</dbReference>
<keyword evidence="14 17" id="KW-0406">Ion transport</keyword>
<organism evidence="22 23">
    <name type="scientific">Eleusine coracana subsp. coracana</name>
    <dbReference type="NCBI Taxonomy" id="191504"/>
    <lineage>
        <taxon>Eukaryota</taxon>
        <taxon>Viridiplantae</taxon>
        <taxon>Streptophyta</taxon>
        <taxon>Embryophyta</taxon>
        <taxon>Tracheophyta</taxon>
        <taxon>Spermatophyta</taxon>
        <taxon>Magnoliopsida</taxon>
        <taxon>Liliopsida</taxon>
        <taxon>Poales</taxon>
        <taxon>Poaceae</taxon>
        <taxon>PACMAD clade</taxon>
        <taxon>Chloridoideae</taxon>
        <taxon>Cynodonteae</taxon>
        <taxon>Eleusininae</taxon>
        <taxon>Eleusine</taxon>
    </lineage>
</organism>
<dbReference type="InterPro" id="IPR006408">
    <property type="entry name" value="P-type_ATPase_IIB"/>
</dbReference>
<dbReference type="SFLD" id="SFLDS00003">
    <property type="entry name" value="Haloacid_Dehalogenase"/>
    <property type="match status" value="1"/>
</dbReference>
<dbReference type="AlphaFoldDB" id="A0AAV5F4R1"/>
<keyword evidence="10" id="KW-0460">Magnesium</keyword>
<dbReference type="InterPro" id="IPR023298">
    <property type="entry name" value="ATPase_P-typ_TM_dom_sf"/>
</dbReference>
<evidence type="ECO:0000256" key="7">
    <source>
        <dbReference type="ARBA" id="ARBA00022741"/>
    </source>
</evidence>
<feature type="domain" description="Cation-transporting P-type ATPase N-terminal" evidence="20">
    <location>
        <begin position="117"/>
        <end position="186"/>
    </location>
</feature>
<reference evidence="22" key="2">
    <citation type="submission" date="2021-12" db="EMBL/GenBank/DDBJ databases">
        <title>Resequencing data analysis of finger millet.</title>
        <authorList>
            <person name="Hatakeyama M."/>
            <person name="Aluri S."/>
            <person name="Balachadran M.T."/>
            <person name="Sivarajan S.R."/>
            <person name="Poveda L."/>
            <person name="Shimizu-Inatsugi R."/>
            <person name="Schlapbach R."/>
            <person name="Sreeman S.M."/>
            <person name="Shimizu K.K."/>
        </authorList>
    </citation>
    <scope>NUCLEOTIDE SEQUENCE</scope>
</reference>
<dbReference type="InterPro" id="IPR018303">
    <property type="entry name" value="ATPase_P-typ_P_site"/>
</dbReference>
<name>A0AAV5F4R1_ELECO</name>
<dbReference type="Proteomes" id="UP001054889">
    <property type="component" value="Unassembled WGS sequence"/>
</dbReference>
<evidence type="ECO:0000256" key="11">
    <source>
        <dbReference type="ARBA" id="ARBA00022860"/>
    </source>
</evidence>
<evidence type="ECO:0000256" key="14">
    <source>
        <dbReference type="ARBA" id="ARBA00023065"/>
    </source>
</evidence>
<dbReference type="InterPro" id="IPR006068">
    <property type="entry name" value="ATPase_P-typ_cation-transptr_C"/>
</dbReference>
<protein>
    <recommendedName>
        <fullName evidence="17">Calcium-transporting ATPase</fullName>
        <ecNumber evidence="17">7.2.2.10</ecNumber>
    </recommendedName>
</protein>
<dbReference type="Gene3D" id="3.40.50.1000">
    <property type="entry name" value="HAD superfamily/HAD-like"/>
    <property type="match status" value="1"/>
</dbReference>
<evidence type="ECO:0000256" key="16">
    <source>
        <dbReference type="ARBA" id="ARBA00048694"/>
    </source>
</evidence>
<evidence type="ECO:0000256" key="4">
    <source>
        <dbReference type="ARBA" id="ARBA00022568"/>
    </source>
</evidence>
<dbReference type="InterPro" id="IPR023214">
    <property type="entry name" value="HAD_sf"/>
</dbReference>
<dbReference type="Gene3D" id="2.70.150.10">
    <property type="entry name" value="Calcium-transporting ATPase, cytoplasmic transduction domain A"/>
    <property type="match status" value="1"/>
</dbReference>
<dbReference type="SUPFAM" id="SSF56784">
    <property type="entry name" value="HAD-like"/>
    <property type="match status" value="1"/>
</dbReference>
<dbReference type="SUPFAM" id="SSF81665">
    <property type="entry name" value="Calcium ATPase, transmembrane domain M"/>
    <property type="match status" value="1"/>
</dbReference>
<feature type="transmembrane region" description="Helical" evidence="17">
    <location>
        <begin position="910"/>
        <end position="931"/>
    </location>
</feature>
<comment type="caution">
    <text evidence="22">The sequence shown here is derived from an EMBL/GenBank/DDBJ whole genome shotgun (WGS) entry which is preliminary data.</text>
</comment>
<dbReference type="Pfam" id="PF00690">
    <property type="entry name" value="Cation_ATPase_N"/>
    <property type="match status" value="1"/>
</dbReference>
<dbReference type="GO" id="GO:0005524">
    <property type="term" value="F:ATP binding"/>
    <property type="evidence" value="ECO:0007669"/>
    <property type="project" value="UniProtKB-KW"/>
</dbReference>
<dbReference type="Pfam" id="PF13246">
    <property type="entry name" value="Cation_ATPase"/>
    <property type="match status" value="1"/>
</dbReference>
<comment type="function">
    <text evidence="17">Catalyzes the hydrolysis of ATP coupled with the transport of calcium.</text>
</comment>
<evidence type="ECO:0000256" key="8">
    <source>
        <dbReference type="ARBA" id="ARBA00022837"/>
    </source>
</evidence>
<comment type="similarity">
    <text evidence="2 17">Belongs to the cation transport ATPase (P-type) (TC 3.A.3) family. Type IIB subfamily.</text>
</comment>
<evidence type="ECO:0000259" key="19">
    <source>
        <dbReference type="Pfam" id="PF00689"/>
    </source>
</evidence>
<evidence type="ECO:0000313" key="23">
    <source>
        <dbReference type="Proteomes" id="UP001054889"/>
    </source>
</evidence>
<reference evidence="22" key="1">
    <citation type="journal article" date="2018" name="DNA Res.">
        <title>Multiple hybrid de novo genome assembly of finger millet, an orphan allotetraploid crop.</title>
        <authorList>
            <person name="Hatakeyama M."/>
            <person name="Aluri S."/>
            <person name="Balachadran M.T."/>
            <person name="Sivarajan S.R."/>
            <person name="Patrignani A."/>
            <person name="Gruter S."/>
            <person name="Poveda L."/>
            <person name="Shimizu-Inatsugi R."/>
            <person name="Baeten J."/>
            <person name="Francoijs K.J."/>
            <person name="Nataraja K.N."/>
            <person name="Reddy Y.A.N."/>
            <person name="Phadnis S."/>
            <person name="Ravikumar R.L."/>
            <person name="Schlapbach R."/>
            <person name="Sreeman S.M."/>
            <person name="Shimizu K.K."/>
        </authorList>
    </citation>
    <scope>NUCLEOTIDE SEQUENCE</scope>
</reference>
<comment type="subcellular location">
    <subcellularLocation>
        <location evidence="1 17">Membrane</location>
        <topology evidence="1 17">Multi-pass membrane protein</topology>
    </subcellularLocation>
</comment>
<evidence type="ECO:0000259" key="20">
    <source>
        <dbReference type="Pfam" id="PF00690"/>
    </source>
</evidence>
<evidence type="ECO:0000256" key="17">
    <source>
        <dbReference type="RuleBase" id="RU361146"/>
    </source>
</evidence>
<dbReference type="FunFam" id="2.70.150.10:FF:000006">
    <property type="entry name" value="Calcium-transporting ATPase"/>
    <property type="match status" value="1"/>
</dbReference>
<dbReference type="NCBIfam" id="TIGR01517">
    <property type="entry name" value="ATPase-IIB_Ca"/>
    <property type="match status" value="1"/>
</dbReference>
<dbReference type="GO" id="GO:0005516">
    <property type="term" value="F:calmodulin binding"/>
    <property type="evidence" value="ECO:0007669"/>
    <property type="project" value="UniProtKB-KW"/>
</dbReference>
<dbReference type="GO" id="GO:0005886">
    <property type="term" value="C:plasma membrane"/>
    <property type="evidence" value="ECO:0007669"/>
    <property type="project" value="TreeGrafter"/>
</dbReference>
<keyword evidence="6" id="KW-0479">Metal-binding</keyword>
<gene>
    <name evidence="22" type="primary">gb18946</name>
    <name evidence="22" type="ORF">PR202_gb18946</name>
</gene>
<dbReference type="Gene3D" id="1.20.5.170">
    <property type="match status" value="1"/>
</dbReference>
<dbReference type="InterPro" id="IPR044492">
    <property type="entry name" value="P_typ_ATPase_HD_dom"/>
</dbReference>
<comment type="caution">
    <text evidence="17">Lacks conserved residue(s) required for the propagation of feature annotation.</text>
</comment>
<dbReference type="Gene3D" id="1.20.1110.10">
    <property type="entry name" value="Calcium-transporting ATPase, transmembrane domain"/>
    <property type="match status" value="2"/>
</dbReference>
<dbReference type="SUPFAM" id="SSF81653">
    <property type="entry name" value="Calcium ATPase, transduction domain A"/>
    <property type="match status" value="1"/>
</dbReference>
<evidence type="ECO:0000256" key="15">
    <source>
        <dbReference type="ARBA" id="ARBA00023136"/>
    </source>
</evidence>
<dbReference type="GO" id="GO:0005388">
    <property type="term" value="F:P-type calcium transporter activity"/>
    <property type="evidence" value="ECO:0007669"/>
    <property type="project" value="UniProtKB-EC"/>
</dbReference>
<keyword evidence="5 17" id="KW-0812">Transmembrane</keyword>
<dbReference type="Pfam" id="PF12515">
    <property type="entry name" value="CaATP_NAI"/>
    <property type="match status" value="1"/>
</dbReference>
<sequence>MESYLNENFGGVKPKHSSDEALGRWRKVVGVVKNPKRRFRFTANLSKRSEAAQMKRSNQEKLRVAVLVSKAALQFLHGLAPQSEYTVPDNVKTKGFGICAEELSSIVEGHDLKKLKSHGGVEGLLSKLSTSESDGVDTSRKRLSRREAIFGVNKFIEAESRGFWVFVWEALQDMTLMILAACAFVSLIVGIATEGWPKGAHDGLGIVASILLVVFVTATSDYRQSLQFKDLDKEKKKITVQVTRSGYRQKLSIYELLAGDVVHLSIGDQVPADGLFLSGFSLLINESSLTGESEPVAVNAENPFLLSGTKVQDGSCKMLITTVGMRTQWGKLMATLSEGGDDETPLQVKLNGVATIIGKIGLIFAVVTFAVLTESLFRRKIMDGSYLSWTGDDALELLEFFAIAVTIVVVAVPEGLPLAVTLSLAFAMKKMMNDKALVRHLAACETMGSATSICSDKTGTLTTNHMTVVKACVCGKVKELDGVSETKTLFSELPDSVMTMLMQSIFNNTGGDVVINQDGKREILGTPTETAILEFGLSLGGDFSAVRKESTMIKVEPFNSAKKRMGVVIQLPGGALRAHCKGASEIILASCDKYLNEEGSAVPLDEATVKHLNATIESFANEALRTLCLAYAEVPDGFSANDQIPMDGYTCIGIVGIKDPVRPGVKESVAICRSAGITVRMVTGDNINTAKAIARECGILTEDGIAIEGPEFRTKTPEEMTELIPKIQVMARSSPLDKHTLVKHLRTSLDEVVAVTGDGTNDAPALHEADIGLAMGIAGTEVAKESADVIILDDNFSTIVTVAKWGRSVYINIQKFVQFQLTVNTEGKRVFGLVGDNSDLVLNTLIFNCFVFCQVFNEVSSREMEKINVFEGILDNNVFVFVLSSTVIFQFIIIQFLGEFANTTPLSFMQWIYCIFIGFIGMPIAAIVKMIPVGSW</sequence>
<dbReference type="SUPFAM" id="SSF81660">
    <property type="entry name" value="Metal cation-transporting ATPase, ATP-binding domain N"/>
    <property type="match status" value="1"/>
</dbReference>
<dbReference type="FunFam" id="3.40.50.1000:FF:000011">
    <property type="entry name" value="Calcium-transporting ATPase"/>
    <property type="match status" value="1"/>
</dbReference>
<keyword evidence="8 17" id="KW-0106">Calcium</keyword>
<evidence type="ECO:0000256" key="10">
    <source>
        <dbReference type="ARBA" id="ARBA00022842"/>
    </source>
</evidence>
<dbReference type="InterPro" id="IPR023299">
    <property type="entry name" value="ATPase_P-typ_cyto_dom_N"/>
</dbReference>
<dbReference type="EC" id="7.2.2.10" evidence="17"/>
<proteinExistence type="inferred from homology"/>
<dbReference type="Pfam" id="PF08282">
    <property type="entry name" value="Hydrolase_3"/>
    <property type="match status" value="1"/>
</dbReference>
<dbReference type="SFLD" id="SFLDG00002">
    <property type="entry name" value="C1.7:_P-type_atpase_like"/>
    <property type="match status" value="1"/>
</dbReference>
<feature type="transmembrane region" description="Helical" evidence="17">
    <location>
        <begin position="397"/>
        <end position="427"/>
    </location>
</feature>
<evidence type="ECO:0000259" key="21">
    <source>
        <dbReference type="Pfam" id="PF12515"/>
    </source>
</evidence>
<accession>A0AAV5F4R1</accession>
<feature type="domain" description="P-type ATPase A" evidence="18">
    <location>
        <begin position="237"/>
        <end position="335"/>
    </location>
</feature>
<dbReference type="PROSITE" id="PS00154">
    <property type="entry name" value="ATPASE_E1_E2"/>
    <property type="match status" value="1"/>
</dbReference>
<comment type="catalytic activity">
    <reaction evidence="16 17">
        <text>Ca(2+)(in) + ATP + H2O = Ca(2+)(out) + ADP + phosphate + H(+)</text>
        <dbReference type="Rhea" id="RHEA:18105"/>
        <dbReference type="ChEBI" id="CHEBI:15377"/>
        <dbReference type="ChEBI" id="CHEBI:15378"/>
        <dbReference type="ChEBI" id="CHEBI:29108"/>
        <dbReference type="ChEBI" id="CHEBI:30616"/>
        <dbReference type="ChEBI" id="CHEBI:43474"/>
        <dbReference type="ChEBI" id="CHEBI:456216"/>
        <dbReference type="EC" id="7.2.2.10"/>
    </reaction>
</comment>
<evidence type="ECO:0000259" key="18">
    <source>
        <dbReference type="Pfam" id="PF00122"/>
    </source>
</evidence>
<evidence type="ECO:0000256" key="5">
    <source>
        <dbReference type="ARBA" id="ARBA00022692"/>
    </source>
</evidence>
<evidence type="ECO:0000256" key="3">
    <source>
        <dbReference type="ARBA" id="ARBA00022448"/>
    </source>
</evidence>
<dbReference type="Pfam" id="PF00689">
    <property type="entry name" value="Cation_ATPase_C"/>
    <property type="match status" value="1"/>
</dbReference>
<dbReference type="FunFam" id="1.20.5.170:FF:000026">
    <property type="entry name" value="Calcium-transporting ATPase"/>
    <property type="match status" value="1"/>
</dbReference>
<dbReference type="InterPro" id="IPR024750">
    <property type="entry name" value="Ca_ATPase_N_dom"/>
</dbReference>
<dbReference type="PRINTS" id="PR00119">
    <property type="entry name" value="CATATPASE"/>
</dbReference>
<evidence type="ECO:0000256" key="1">
    <source>
        <dbReference type="ARBA" id="ARBA00004141"/>
    </source>
</evidence>